<evidence type="ECO:0000313" key="1">
    <source>
        <dbReference type="EMBL" id="CAD2208249.1"/>
    </source>
</evidence>
<protein>
    <submittedName>
        <fullName evidence="1">Uncharacterized protein</fullName>
    </submittedName>
</protein>
<accession>A0A6V7Y968</accession>
<reference evidence="1 2" key="1">
    <citation type="submission" date="2020-08" db="EMBL/GenBank/DDBJ databases">
        <authorList>
            <person name="Koutsovoulos G."/>
            <person name="Danchin GJ E."/>
        </authorList>
    </citation>
    <scope>NUCLEOTIDE SEQUENCE [LARGE SCALE GENOMIC DNA]</scope>
</reference>
<dbReference type="AlphaFoldDB" id="A0A6V7Y968"/>
<sequence>MPQSQIPCNNILNRSKNSDALMTLNAFDDNKSSPQLIAFNGETLRRLMTEYGRSTL</sequence>
<gene>
    <name evidence="1" type="ORF">MENT_LOCUS62265</name>
</gene>
<name>A0A6V7Y968_MELEN</name>
<dbReference type="Proteomes" id="UP000580250">
    <property type="component" value="Unassembled WGS sequence"/>
</dbReference>
<comment type="caution">
    <text evidence="1">The sequence shown here is derived from an EMBL/GenBank/DDBJ whole genome shotgun (WGS) entry which is preliminary data.</text>
</comment>
<dbReference type="EMBL" id="CAJEWN010003648">
    <property type="protein sequence ID" value="CAD2208249.1"/>
    <property type="molecule type" value="Genomic_DNA"/>
</dbReference>
<evidence type="ECO:0000313" key="2">
    <source>
        <dbReference type="Proteomes" id="UP000580250"/>
    </source>
</evidence>
<proteinExistence type="predicted"/>
<organism evidence="1 2">
    <name type="scientific">Meloidogyne enterolobii</name>
    <name type="common">Root-knot nematode worm</name>
    <name type="synonym">Meloidogyne mayaguensis</name>
    <dbReference type="NCBI Taxonomy" id="390850"/>
    <lineage>
        <taxon>Eukaryota</taxon>
        <taxon>Metazoa</taxon>
        <taxon>Ecdysozoa</taxon>
        <taxon>Nematoda</taxon>
        <taxon>Chromadorea</taxon>
        <taxon>Rhabditida</taxon>
        <taxon>Tylenchina</taxon>
        <taxon>Tylenchomorpha</taxon>
        <taxon>Tylenchoidea</taxon>
        <taxon>Meloidogynidae</taxon>
        <taxon>Meloidogyninae</taxon>
        <taxon>Meloidogyne</taxon>
    </lineage>
</organism>